<evidence type="ECO:0000256" key="1">
    <source>
        <dbReference type="ARBA" id="ARBA00008455"/>
    </source>
</evidence>
<proteinExistence type="inferred from homology"/>
<dbReference type="Gene3D" id="3.90.70.10">
    <property type="entry name" value="Cysteine proteinases"/>
    <property type="match status" value="1"/>
</dbReference>
<keyword evidence="5" id="KW-1185">Reference proteome</keyword>
<accession>A0A813D6J7</accession>
<evidence type="ECO:0000256" key="2">
    <source>
        <dbReference type="ARBA" id="ARBA00023145"/>
    </source>
</evidence>
<dbReference type="Proteomes" id="UP000654075">
    <property type="component" value="Unassembled WGS sequence"/>
</dbReference>
<comment type="similarity">
    <text evidence="1">Belongs to the peptidase C1 family.</text>
</comment>
<dbReference type="EMBL" id="CAJNNV010000196">
    <property type="protein sequence ID" value="CAE8581775.1"/>
    <property type="molecule type" value="Genomic_DNA"/>
</dbReference>
<dbReference type="AlphaFoldDB" id="A0A813D6J7"/>
<sequence>GALWATPLCQPGSPCGQQNLEMLRRVLVELGPVAVAVNSKAWYDYNGGVLTAKGCEGSSWNDLDHAAQLTGYNTSSDLPYWIVRKQWSTSWGEHGYIYLEYGKNTCGIANMASLPLMEGMPDIQGLGDRISVLQEEASSYTRPPSFERHYKQAIGELPADSGERH</sequence>
<dbReference type="PANTHER" id="PTHR12411">
    <property type="entry name" value="CYSTEINE PROTEASE FAMILY C1-RELATED"/>
    <property type="match status" value="1"/>
</dbReference>
<organism evidence="4 5">
    <name type="scientific">Polarella glacialis</name>
    <name type="common">Dinoflagellate</name>
    <dbReference type="NCBI Taxonomy" id="89957"/>
    <lineage>
        <taxon>Eukaryota</taxon>
        <taxon>Sar</taxon>
        <taxon>Alveolata</taxon>
        <taxon>Dinophyceae</taxon>
        <taxon>Suessiales</taxon>
        <taxon>Suessiaceae</taxon>
        <taxon>Polarella</taxon>
    </lineage>
</organism>
<gene>
    <name evidence="4" type="ORF">PGLA1383_LOCUS787</name>
</gene>
<reference evidence="4" key="1">
    <citation type="submission" date="2021-02" db="EMBL/GenBank/DDBJ databases">
        <authorList>
            <person name="Dougan E. K."/>
            <person name="Rhodes N."/>
            <person name="Thang M."/>
            <person name="Chan C."/>
        </authorList>
    </citation>
    <scope>NUCLEOTIDE SEQUENCE</scope>
</reference>
<evidence type="ECO:0000313" key="5">
    <source>
        <dbReference type="Proteomes" id="UP000654075"/>
    </source>
</evidence>
<dbReference type="SMART" id="SM00645">
    <property type="entry name" value="Pept_C1"/>
    <property type="match status" value="1"/>
</dbReference>
<dbReference type="Pfam" id="PF00112">
    <property type="entry name" value="Peptidase_C1"/>
    <property type="match status" value="1"/>
</dbReference>
<name>A0A813D6J7_POLGL</name>
<dbReference type="SUPFAM" id="SSF54001">
    <property type="entry name" value="Cysteine proteinases"/>
    <property type="match status" value="1"/>
</dbReference>
<feature type="non-terminal residue" evidence="4">
    <location>
        <position position="165"/>
    </location>
</feature>
<evidence type="ECO:0000313" key="4">
    <source>
        <dbReference type="EMBL" id="CAE8581775.1"/>
    </source>
</evidence>
<feature type="domain" description="Peptidase C1A papain C-terminal" evidence="3">
    <location>
        <begin position="1"/>
        <end position="116"/>
    </location>
</feature>
<dbReference type="InterPro" id="IPR000668">
    <property type="entry name" value="Peptidase_C1A_C"/>
</dbReference>
<dbReference type="InterPro" id="IPR013128">
    <property type="entry name" value="Peptidase_C1A"/>
</dbReference>
<dbReference type="GO" id="GO:0006508">
    <property type="term" value="P:proteolysis"/>
    <property type="evidence" value="ECO:0007669"/>
    <property type="project" value="InterPro"/>
</dbReference>
<dbReference type="OrthoDB" id="405971at2759"/>
<evidence type="ECO:0000259" key="3">
    <source>
        <dbReference type="SMART" id="SM00645"/>
    </source>
</evidence>
<dbReference type="GO" id="GO:0008234">
    <property type="term" value="F:cysteine-type peptidase activity"/>
    <property type="evidence" value="ECO:0007669"/>
    <property type="project" value="InterPro"/>
</dbReference>
<comment type="caution">
    <text evidence="4">The sequence shown here is derived from an EMBL/GenBank/DDBJ whole genome shotgun (WGS) entry which is preliminary data.</text>
</comment>
<dbReference type="InterPro" id="IPR038765">
    <property type="entry name" value="Papain-like_cys_pep_sf"/>
</dbReference>
<protein>
    <recommendedName>
        <fullName evidence="3">Peptidase C1A papain C-terminal domain-containing protein</fullName>
    </recommendedName>
</protein>
<keyword evidence="2" id="KW-0865">Zymogen</keyword>